<dbReference type="RefSeq" id="WP_091094939.1">
    <property type="nucleotide sequence ID" value="NZ_FMHZ01000002.1"/>
</dbReference>
<dbReference type="EMBL" id="FMHZ01000002">
    <property type="protein sequence ID" value="SCL45094.1"/>
    <property type="molecule type" value="Genomic_DNA"/>
</dbReference>
<keyword evidence="1" id="KW-0472">Membrane</keyword>
<evidence type="ECO:0000313" key="3">
    <source>
        <dbReference type="Proteomes" id="UP000199001"/>
    </source>
</evidence>
<feature type="transmembrane region" description="Helical" evidence="1">
    <location>
        <begin position="12"/>
        <end position="31"/>
    </location>
</feature>
<feature type="transmembrane region" description="Helical" evidence="1">
    <location>
        <begin position="43"/>
        <end position="60"/>
    </location>
</feature>
<evidence type="ECO:0000313" key="2">
    <source>
        <dbReference type="EMBL" id="SCL45094.1"/>
    </source>
</evidence>
<protein>
    <submittedName>
        <fullName evidence="2">Uncharacterized protein</fullName>
    </submittedName>
</protein>
<keyword evidence="1" id="KW-1133">Transmembrane helix</keyword>
<organism evidence="2 3">
    <name type="scientific">Micromonospora citrea</name>
    <dbReference type="NCBI Taxonomy" id="47855"/>
    <lineage>
        <taxon>Bacteria</taxon>
        <taxon>Bacillati</taxon>
        <taxon>Actinomycetota</taxon>
        <taxon>Actinomycetes</taxon>
        <taxon>Micromonosporales</taxon>
        <taxon>Micromonosporaceae</taxon>
        <taxon>Micromonospora</taxon>
    </lineage>
</organism>
<dbReference type="STRING" id="47855.GA0070606_0600"/>
<reference evidence="3" key="1">
    <citation type="submission" date="2016-06" db="EMBL/GenBank/DDBJ databases">
        <authorList>
            <person name="Varghese N."/>
            <person name="Submissions Spin"/>
        </authorList>
    </citation>
    <scope>NUCLEOTIDE SEQUENCE [LARGE SCALE GENOMIC DNA]</scope>
    <source>
        <strain evidence="3">DSM 43903</strain>
    </source>
</reference>
<dbReference type="Proteomes" id="UP000199001">
    <property type="component" value="Unassembled WGS sequence"/>
</dbReference>
<sequence length="201" mass="20966">MKGLRLYLRSRRAPVAIGTAAGILVLMWVLWETNSDSPEAGPQMVVLSILLLVAALTMTLSGPDDELDRTAALAWPARRALHLLTALVLIGGLLLITQLTGARFGPMSLVLRDTAGLLGLTALSAAVIGTARAWFPPLGWTLAAVLFPQGDNLLGRVLTWQAQEPSSRAAAVTATLLALTGLTAYAVTGPAPRAPADAASQ</sequence>
<keyword evidence="3" id="KW-1185">Reference proteome</keyword>
<dbReference type="AlphaFoldDB" id="A0A1C6TTG0"/>
<feature type="transmembrane region" description="Helical" evidence="1">
    <location>
        <begin position="81"/>
        <end position="102"/>
    </location>
</feature>
<evidence type="ECO:0000256" key="1">
    <source>
        <dbReference type="SAM" id="Phobius"/>
    </source>
</evidence>
<accession>A0A1C6TTG0</accession>
<keyword evidence="1" id="KW-0812">Transmembrane</keyword>
<dbReference type="OrthoDB" id="3297019at2"/>
<name>A0A1C6TTG0_9ACTN</name>
<proteinExistence type="predicted"/>
<gene>
    <name evidence="2" type="ORF">GA0070606_0600</name>
</gene>